<feature type="compositionally biased region" description="Polar residues" evidence="1">
    <location>
        <begin position="80"/>
        <end position="95"/>
    </location>
</feature>
<sequence length="138" mass="15192">MQLPAALTTLFLILATSAQAKPIATDSEVVGPSGAHHASMLSTNLLHHPNGSGVPGLRRTRGFRNIKSEFGITSEEFPVDNTNSVPADGSSTTAPRQEDDHTTDLEHRPEDKSSRGYFRWLISDFQDRWYELAARNTT</sequence>
<name>A0A4P9ZVJ9_9FUNG</name>
<feature type="region of interest" description="Disordered" evidence="1">
    <location>
        <begin position="74"/>
        <end position="110"/>
    </location>
</feature>
<dbReference type="Proteomes" id="UP000268162">
    <property type="component" value="Unassembled WGS sequence"/>
</dbReference>
<feature type="signal peptide" evidence="2">
    <location>
        <begin position="1"/>
        <end position="20"/>
    </location>
</feature>
<feature type="chain" id="PRO_5020595329" evidence="2">
    <location>
        <begin position="21"/>
        <end position="138"/>
    </location>
</feature>
<organism evidence="3 4">
    <name type="scientific">Dimargaris cristalligena</name>
    <dbReference type="NCBI Taxonomy" id="215637"/>
    <lineage>
        <taxon>Eukaryota</taxon>
        <taxon>Fungi</taxon>
        <taxon>Fungi incertae sedis</taxon>
        <taxon>Zoopagomycota</taxon>
        <taxon>Kickxellomycotina</taxon>
        <taxon>Dimargaritomycetes</taxon>
        <taxon>Dimargaritales</taxon>
        <taxon>Dimargaritaceae</taxon>
        <taxon>Dimargaris</taxon>
    </lineage>
</organism>
<evidence type="ECO:0000256" key="2">
    <source>
        <dbReference type="SAM" id="SignalP"/>
    </source>
</evidence>
<evidence type="ECO:0000313" key="4">
    <source>
        <dbReference type="Proteomes" id="UP000268162"/>
    </source>
</evidence>
<dbReference type="EMBL" id="ML002463">
    <property type="protein sequence ID" value="RKP37656.1"/>
    <property type="molecule type" value="Genomic_DNA"/>
</dbReference>
<evidence type="ECO:0000256" key="1">
    <source>
        <dbReference type="SAM" id="MobiDB-lite"/>
    </source>
</evidence>
<accession>A0A4P9ZVJ9</accession>
<dbReference type="AlphaFoldDB" id="A0A4P9ZVJ9"/>
<keyword evidence="4" id="KW-1185">Reference proteome</keyword>
<gene>
    <name evidence="3" type="ORF">BJ085DRAFT_40875</name>
</gene>
<feature type="compositionally biased region" description="Basic and acidic residues" evidence="1">
    <location>
        <begin position="96"/>
        <end position="110"/>
    </location>
</feature>
<protein>
    <submittedName>
        <fullName evidence="3">Uncharacterized protein</fullName>
    </submittedName>
</protein>
<reference evidence="4" key="1">
    <citation type="journal article" date="2018" name="Nat. Microbiol.">
        <title>Leveraging single-cell genomics to expand the fungal tree of life.</title>
        <authorList>
            <person name="Ahrendt S.R."/>
            <person name="Quandt C.A."/>
            <person name="Ciobanu D."/>
            <person name="Clum A."/>
            <person name="Salamov A."/>
            <person name="Andreopoulos B."/>
            <person name="Cheng J.F."/>
            <person name="Woyke T."/>
            <person name="Pelin A."/>
            <person name="Henrissat B."/>
            <person name="Reynolds N.K."/>
            <person name="Benny G.L."/>
            <person name="Smith M.E."/>
            <person name="James T.Y."/>
            <person name="Grigoriev I.V."/>
        </authorList>
    </citation>
    <scope>NUCLEOTIDE SEQUENCE [LARGE SCALE GENOMIC DNA]</scope>
    <source>
        <strain evidence="4">RSA 468</strain>
    </source>
</reference>
<evidence type="ECO:0000313" key="3">
    <source>
        <dbReference type="EMBL" id="RKP37656.1"/>
    </source>
</evidence>
<keyword evidence="2" id="KW-0732">Signal</keyword>
<proteinExistence type="predicted"/>